<organism evidence="3 4">
    <name type="scientific">Cucurbitaria berberidis CBS 394.84</name>
    <dbReference type="NCBI Taxonomy" id="1168544"/>
    <lineage>
        <taxon>Eukaryota</taxon>
        <taxon>Fungi</taxon>
        <taxon>Dikarya</taxon>
        <taxon>Ascomycota</taxon>
        <taxon>Pezizomycotina</taxon>
        <taxon>Dothideomycetes</taxon>
        <taxon>Pleosporomycetidae</taxon>
        <taxon>Pleosporales</taxon>
        <taxon>Pleosporineae</taxon>
        <taxon>Cucurbitariaceae</taxon>
        <taxon>Cucurbitaria</taxon>
    </lineage>
</organism>
<dbReference type="AlphaFoldDB" id="A0A9P4GLT2"/>
<dbReference type="PANTHER" id="PTHR35391:SF5">
    <property type="entry name" value="DUF6590 DOMAIN-CONTAINING PROTEIN"/>
    <property type="match status" value="1"/>
</dbReference>
<feature type="compositionally biased region" description="Low complexity" evidence="1">
    <location>
        <begin position="68"/>
        <end position="88"/>
    </location>
</feature>
<dbReference type="Pfam" id="PF20233">
    <property type="entry name" value="DUF6590"/>
    <property type="match status" value="1"/>
</dbReference>
<dbReference type="EMBL" id="ML976615">
    <property type="protein sequence ID" value="KAF1848718.1"/>
    <property type="molecule type" value="Genomic_DNA"/>
</dbReference>
<dbReference type="OrthoDB" id="3559580at2759"/>
<evidence type="ECO:0000259" key="2">
    <source>
        <dbReference type="Pfam" id="PF20233"/>
    </source>
</evidence>
<dbReference type="PANTHER" id="PTHR35391">
    <property type="entry name" value="C2H2-TYPE DOMAIN-CONTAINING PROTEIN-RELATED"/>
    <property type="match status" value="1"/>
</dbReference>
<evidence type="ECO:0000313" key="3">
    <source>
        <dbReference type="EMBL" id="KAF1848718.1"/>
    </source>
</evidence>
<sequence>MSLYIPWTWSIPHQKHYSYLLGSDGRIVDTLWSSELNSSAPSGEPSLAGEVTKTTRLPPVAPPPPYPAQSQQASQTKPSLTSSTTITSTTEPAKVPLGNFIRGTYIVMDGRPDAHYETFDSSFYARDHSFFEEGKIFAIILTEPDDQLDERSSVIDYGNQQYAKIRRLIVVQRKRKCFFAIPIRTYGKEGTAKPGVIPQDHSIAYQYGSFPQRVSGEEQLSNDAICLVMNNGESLDVASRINFGTHYPVEYNVKVKDLGYVDPKMLPKLLNYWRWEKERDMEKGEDSFITESYYD</sequence>
<name>A0A9P4GLT2_9PLEO</name>
<comment type="caution">
    <text evidence="3">The sequence shown here is derived from an EMBL/GenBank/DDBJ whole genome shotgun (WGS) entry which is preliminary data.</text>
</comment>
<dbReference type="RefSeq" id="XP_040791281.1">
    <property type="nucleotide sequence ID" value="XM_040936684.1"/>
</dbReference>
<dbReference type="InterPro" id="IPR046497">
    <property type="entry name" value="DUF6590"/>
</dbReference>
<proteinExistence type="predicted"/>
<gene>
    <name evidence="3" type="ORF">K460DRAFT_403990</name>
</gene>
<evidence type="ECO:0000256" key="1">
    <source>
        <dbReference type="SAM" id="MobiDB-lite"/>
    </source>
</evidence>
<accession>A0A9P4GLT2</accession>
<protein>
    <recommendedName>
        <fullName evidence="2">DUF6590 domain-containing protein</fullName>
    </recommendedName>
</protein>
<feature type="region of interest" description="Disordered" evidence="1">
    <location>
        <begin position="38"/>
        <end position="88"/>
    </location>
</feature>
<keyword evidence="4" id="KW-1185">Reference proteome</keyword>
<dbReference type="Proteomes" id="UP000800039">
    <property type="component" value="Unassembled WGS sequence"/>
</dbReference>
<feature type="domain" description="DUF6590" evidence="2">
    <location>
        <begin position="129"/>
        <end position="270"/>
    </location>
</feature>
<reference evidence="3" key="1">
    <citation type="submission" date="2020-01" db="EMBL/GenBank/DDBJ databases">
        <authorList>
            <consortium name="DOE Joint Genome Institute"/>
            <person name="Haridas S."/>
            <person name="Albert R."/>
            <person name="Binder M."/>
            <person name="Bloem J."/>
            <person name="Labutti K."/>
            <person name="Salamov A."/>
            <person name="Andreopoulos B."/>
            <person name="Baker S.E."/>
            <person name="Barry K."/>
            <person name="Bills G."/>
            <person name="Bluhm B.H."/>
            <person name="Cannon C."/>
            <person name="Castanera R."/>
            <person name="Culley D.E."/>
            <person name="Daum C."/>
            <person name="Ezra D."/>
            <person name="Gonzalez J.B."/>
            <person name="Henrissat B."/>
            <person name="Kuo A."/>
            <person name="Liang C."/>
            <person name="Lipzen A."/>
            <person name="Lutzoni F."/>
            <person name="Magnuson J."/>
            <person name="Mondo S."/>
            <person name="Nolan M."/>
            <person name="Ohm R."/>
            <person name="Pangilinan J."/>
            <person name="Park H.-J."/>
            <person name="Ramirez L."/>
            <person name="Alfaro M."/>
            <person name="Sun H."/>
            <person name="Tritt A."/>
            <person name="Yoshinaga Y."/>
            <person name="Zwiers L.-H."/>
            <person name="Turgeon B.G."/>
            <person name="Goodwin S.B."/>
            <person name="Spatafora J.W."/>
            <person name="Crous P.W."/>
            <person name="Grigoriev I.V."/>
        </authorList>
    </citation>
    <scope>NUCLEOTIDE SEQUENCE</scope>
    <source>
        <strain evidence="3">CBS 394.84</strain>
    </source>
</reference>
<dbReference type="GeneID" id="63853934"/>
<evidence type="ECO:0000313" key="4">
    <source>
        <dbReference type="Proteomes" id="UP000800039"/>
    </source>
</evidence>